<dbReference type="PANTHER" id="PTHR45947:SF13">
    <property type="entry name" value="TRANSFERASE"/>
    <property type="match status" value="1"/>
</dbReference>
<dbReference type="Proteomes" id="UP000002979">
    <property type="component" value="Unassembled WGS sequence"/>
</dbReference>
<evidence type="ECO:0000259" key="4">
    <source>
        <dbReference type="Pfam" id="PF13439"/>
    </source>
</evidence>
<dbReference type="RefSeq" id="WP_006234079.1">
    <property type="nucleotide sequence ID" value="NZ_AAVN02000001.1"/>
</dbReference>
<reference evidence="5 7" key="1">
    <citation type="submission" date="2007-01" db="EMBL/GenBank/DDBJ databases">
        <title>Draft genome sequence of Collinsella aerofaciens (ATCC 25986).</title>
        <authorList>
            <person name="Sudarsanam P."/>
            <person name="Ley R."/>
            <person name="Guruge J."/>
            <person name="Turnbaugh P.J."/>
            <person name="Mahowald M."/>
            <person name="Liep D."/>
            <person name="Gordon J."/>
        </authorList>
    </citation>
    <scope>NUCLEOTIDE SEQUENCE [LARGE SCALE GENOMIC DNA]</scope>
    <source>
        <strain evidence="5">ATCC 25986</strain>
        <strain evidence="7">ATCC 25986 / DSM 3979 / JCM 10188 / KCTC 3647 / NCTC 11838 / VPI 1003</strain>
    </source>
</reference>
<name>A4E6Y4_COLAA</name>
<dbReference type="EMBL" id="AAVN02000001">
    <property type="protein sequence ID" value="EBA40493.1"/>
    <property type="molecule type" value="Genomic_DNA"/>
</dbReference>
<dbReference type="InterPro" id="IPR050194">
    <property type="entry name" value="Glycosyltransferase_grp1"/>
</dbReference>
<dbReference type="CDD" id="cd03801">
    <property type="entry name" value="GT4_PimA-like"/>
    <property type="match status" value="1"/>
</dbReference>
<evidence type="ECO:0000256" key="1">
    <source>
        <dbReference type="ARBA" id="ARBA00022676"/>
    </source>
</evidence>
<gene>
    <name evidence="5" type="ORF">COLAER_00160</name>
    <name evidence="6" type="ORF">GXM19_01890</name>
</gene>
<sequence length="427" mass="47674">MRILLVNKFHYRKGGAETYYLTVGSELERMGHEVAYFSMRHPDNLPCGWDKYFVTQREYNNVKNPLKAARDGMALIYSPEAKRNFQALCEEFRPDVVHLNNVHRQITLSILDAPYLRENKVPVFYTAHDYVTVCPGYLMLDGDGRVCDACLEDGRYRHCIERRCVKGSRAKSALAAMEASFNRAHKSNRRIDRVIAPSRFMRSKLIEGGWPEDKVVFLQNFADDAILDRAANAGADATDRENPYLLFFGRLSAEKGVDTLLRAFDAALPNLPQGMRLVVVGDGPDAAEFKTLASSLGCASRIEFAGYQTGGALQAYVERASLAIASSRWRENMPYSIVEAFAAGTPVVGTNIGGIPELVDEGKTGFICEPGDVPSMADAILRGTSAFLDRSAYSMLQRNCRSYVMENCSREKFMNDLVNLYKESIDG</sequence>
<protein>
    <submittedName>
        <fullName evidence="6">Glycosyltransferase family 4 protein</fullName>
    </submittedName>
    <submittedName>
        <fullName evidence="5">Glycosyltransferase, group 1 family protein</fullName>
        <ecNumber evidence="5">2.4.-.-</ecNumber>
    </submittedName>
</protein>
<dbReference type="EMBL" id="CP048433">
    <property type="protein sequence ID" value="QIA33137.1"/>
    <property type="molecule type" value="Genomic_DNA"/>
</dbReference>
<dbReference type="SUPFAM" id="SSF53756">
    <property type="entry name" value="UDP-Glycosyltransferase/glycogen phosphorylase"/>
    <property type="match status" value="1"/>
</dbReference>
<evidence type="ECO:0000313" key="8">
    <source>
        <dbReference type="Proteomes" id="UP000464211"/>
    </source>
</evidence>
<dbReference type="GO" id="GO:1901137">
    <property type="term" value="P:carbohydrate derivative biosynthetic process"/>
    <property type="evidence" value="ECO:0007669"/>
    <property type="project" value="UniProtKB-ARBA"/>
</dbReference>
<evidence type="ECO:0000259" key="3">
    <source>
        <dbReference type="Pfam" id="PF00534"/>
    </source>
</evidence>
<reference evidence="6 8" key="3">
    <citation type="submission" date="2020-01" db="EMBL/GenBank/DDBJ databases">
        <title>Complete genome sequence of Collinsella aerofaciens JCM 10188(T).</title>
        <authorList>
            <person name="Tourlousse D.M."/>
            <person name="Sakamoto M."/>
            <person name="Miura T."/>
            <person name="Narita K."/>
            <person name="Ohashi A."/>
            <person name="Uchino Y."/>
            <person name="Yamazoe A."/>
            <person name="Kameyama K."/>
            <person name="Terauchi J."/>
            <person name="Ohkuma M."/>
            <person name="Kawasaki H."/>
            <person name="Sekiguchi Y."/>
        </authorList>
    </citation>
    <scope>NUCLEOTIDE SEQUENCE [LARGE SCALE GENOMIC DNA]</scope>
    <source>
        <strain evidence="6 8">JCM 10188</strain>
    </source>
</reference>
<dbReference type="AlphaFoldDB" id="A4E6Y4"/>
<dbReference type="GO" id="GO:0016757">
    <property type="term" value="F:glycosyltransferase activity"/>
    <property type="evidence" value="ECO:0007669"/>
    <property type="project" value="UniProtKB-KW"/>
</dbReference>
<dbReference type="EC" id="2.4.-.-" evidence="5"/>
<dbReference type="Pfam" id="PF00534">
    <property type="entry name" value="Glycos_transf_1"/>
    <property type="match status" value="1"/>
</dbReference>
<proteinExistence type="predicted"/>
<keyword evidence="2 5" id="KW-0808">Transferase</keyword>
<keyword evidence="1 5" id="KW-0328">Glycosyltransferase</keyword>
<reference evidence="5 7" key="2">
    <citation type="submission" date="2007-04" db="EMBL/GenBank/DDBJ databases">
        <authorList>
            <person name="Fulton L."/>
            <person name="Clifton S."/>
            <person name="Fulton B."/>
            <person name="Xu J."/>
            <person name="Minx P."/>
            <person name="Mardis E.R."/>
            <person name="Wilson R.K."/>
        </authorList>
    </citation>
    <scope>NUCLEOTIDE SEQUENCE [LARGE SCALE GENOMIC DNA]</scope>
    <source>
        <strain evidence="5">ATCC 25986</strain>
        <strain evidence="7">ATCC 25986 / DSM 3979 / JCM 10188 / KCTC 3647 / NCTC 11838 / VPI 1003</strain>
    </source>
</reference>
<dbReference type="PANTHER" id="PTHR45947">
    <property type="entry name" value="SULFOQUINOVOSYL TRANSFERASE SQD2"/>
    <property type="match status" value="1"/>
</dbReference>
<evidence type="ECO:0000313" key="6">
    <source>
        <dbReference type="EMBL" id="QIA33137.1"/>
    </source>
</evidence>
<evidence type="ECO:0000313" key="5">
    <source>
        <dbReference type="EMBL" id="EBA40493.1"/>
    </source>
</evidence>
<dbReference type="Gene3D" id="3.40.50.2000">
    <property type="entry name" value="Glycogen Phosphorylase B"/>
    <property type="match status" value="2"/>
</dbReference>
<dbReference type="CAZy" id="GT4">
    <property type="family name" value="Glycosyltransferase Family 4"/>
</dbReference>
<feature type="domain" description="Glycosyltransferase subfamily 4-like N-terminal" evidence="4">
    <location>
        <begin position="14"/>
        <end position="223"/>
    </location>
</feature>
<organism evidence="5 7">
    <name type="scientific">Collinsella aerofaciens (strain ATCC 25986 / DSM 3979 / JCM 10188 / KCTC 3647 / NCTC 11838 / VPI 1003)</name>
    <dbReference type="NCBI Taxonomy" id="411903"/>
    <lineage>
        <taxon>Bacteria</taxon>
        <taxon>Bacillati</taxon>
        <taxon>Actinomycetota</taxon>
        <taxon>Coriobacteriia</taxon>
        <taxon>Coriobacteriales</taxon>
        <taxon>Coriobacteriaceae</taxon>
        <taxon>Collinsella</taxon>
    </lineage>
</organism>
<dbReference type="Proteomes" id="UP000464211">
    <property type="component" value="Chromosome"/>
</dbReference>
<feature type="domain" description="Glycosyl transferase family 1" evidence="3">
    <location>
        <begin position="238"/>
        <end position="381"/>
    </location>
</feature>
<evidence type="ECO:0000256" key="2">
    <source>
        <dbReference type="ARBA" id="ARBA00022679"/>
    </source>
</evidence>
<evidence type="ECO:0000313" key="7">
    <source>
        <dbReference type="Proteomes" id="UP000002979"/>
    </source>
</evidence>
<dbReference type="InterPro" id="IPR001296">
    <property type="entry name" value="Glyco_trans_1"/>
</dbReference>
<dbReference type="InterPro" id="IPR028098">
    <property type="entry name" value="Glyco_trans_4-like_N"/>
</dbReference>
<dbReference type="GeneID" id="92849159"/>
<accession>A4E6Y4</accession>
<dbReference type="Pfam" id="PF13439">
    <property type="entry name" value="Glyco_transf_4"/>
    <property type="match status" value="1"/>
</dbReference>